<protein>
    <submittedName>
        <fullName evidence="2">Uncharacterized protein</fullName>
    </submittedName>
</protein>
<reference evidence="2 3" key="1">
    <citation type="submission" date="2024-02" db="EMBL/GenBank/DDBJ databases">
        <title>De novo assembly and annotation of 12 fungi associated with fruit tree decline syndrome in Ontario, Canada.</title>
        <authorList>
            <person name="Sulman M."/>
            <person name="Ellouze W."/>
            <person name="Ilyukhin E."/>
        </authorList>
    </citation>
    <scope>NUCLEOTIDE SEQUENCE [LARGE SCALE GENOMIC DNA]</scope>
    <source>
        <strain evidence="2 3">M97-236</strain>
    </source>
</reference>
<dbReference type="EMBL" id="JAKIXB020000009">
    <property type="protein sequence ID" value="KAL1605763.1"/>
    <property type="molecule type" value="Genomic_DNA"/>
</dbReference>
<feature type="region of interest" description="Disordered" evidence="1">
    <location>
        <begin position="1"/>
        <end position="54"/>
    </location>
</feature>
<accession>A0ABR3RNB7</accession>
<proteinExistence type="predicted"/>
<gene>
    <name evidence="2" type="ORF">SLS59_003567</name>
</gene>
<organism evidence="2 3">
    <name type="scientific">Nothophoma quercina</name>
    <dbReference type="NCBI Taxonomy" id="749835"/>
    <lineage>
        <taxon>Eukaryota</taxon>
        <taxon>Fungi</taxon>
        <taxon>Dikarya</taxon>
        <taxon>Ascomycota</taxon>
        <taxon>Pezizomycotina</taxon>
        <taxon>Dothideomycetes</taxon>
        <taxon>Pleosporomycetidae</taxon>
        <taxon>Pleosporales</taxon>
        <taxon>Pleosporineae</taxon>
        <taxon>Didymellaceae</taxon>
        <taxon>Nothophoma</taxon>
    </lineage>
</organism>
<sequence length="236" mass="27222">MHTPPPIRSFHRRGGMSDVYIPEDTRRHGMILAEPEESIPQQPPESLPSYTPLPCSPFRRVTDDGRLESSPVDPVSIRARQSRQTELRHLQRQWNIRRHTHPIDATEPTHYRAQVAETYDLPPPYACRDPYPLFKPQERKASIWSRVALYPFVPQGPLYDKATFATDRLASKVAFGVKKGVENAGKKAKASRKQMECKRAQRKITWLEGRGYVDLDREREVVGERQRDACGVYTVY</sequence>
<evidence type="ECO:0000313" key="3">
    <source>
        <dbReference type="Proteomes" id="UP001521222"/>
    </source>
</evidence>
<dbReference type="Proteomes" id="UP001521222">
    <property type="component" value="Unassembled WGS sequence"/>
</dbReference>
<evidence type="ECO:0000313" key="2">
    <source>
        <dbReference type="EMBL" id="KAL1605763.1"/>
    </source>
</evidence>
<comment type="caution">
    <text evidence="2">The sequence shown here is derived from an EMBL/GenBank/DDBJ whole genome shotgun (WGS) entry which is preliminary data.</text>
</comment>
<evidence type="ECO:0000256" key="1">
    <source>
        <dbReference type="SAM" id="MobiDB-lite"/>
    </source>
</evidence>
<name>A0ABR3RNB7_9PLEO</name>
<keyword evidence="3" id="KW-1185">Reference proteome</keyword>